<reference evidence="2 3" key="1">
    <citation type="submission" date="2014-03" db="EMBL/GenBank/DDBJ databases">
        <title>The draft genome sequence of Thioclava dalianensis DLFJ1-1.</title>
        <authorList>
            <person name="Lai Q."/>
            <person name="Shao Z."/>
        </authorList>
    </citation>
    <scope>NUCLEOTIDE SEQUENCE [LARGE SCALE GENOMIC DNA]</scope>
    <source>
        <strain evidence="2 3">DLFJ1-1</strain>
    </source>
</reference>
<dbReference type="Proteomes" id="UP000027725">
    <property type="component" value="Unassembled WGS sequence"/>
</dbReference>
<dbReference type="EMBL" id="JHEH01000023">
    <property type="protein sequence ID" value="KEP68816.1"/>
    <property type="molecule type" value="Genomic_DNA"/>
</dbReference>
<feature type="region of interest" description="Disordered" evidence="1">
    <location>
        <begin position="228"/>
        <end position="314"/>
    </location>
</feature>
<name>A0A074TAL9_9RHOB</name>
<comment type="caution">
    <text evidence="2">The sequence shown here is derived from an EMBL/GenBank/DDBJ whole genome shotgun (WGS) entry which is preliminary data.</text>
</comment>
<accession>A0A074TAL9</accession>
<feature type="compositionally biased region" description="Basic and acidic residues" evidence="1">
    <location>
        <begin position="290"/>
        <end position="314"/>
    </location>
</feature>
<dbReference type="RefSeq" id="WP_038067962.1">
    <property type="nucleotide sequence ID" value="NZ_FOVB01000006.1"/>
</dbReference>
<evidence type="ECO:0000313" key="2">
    <source>
        <dbReference type="EMBL" id="KEP68816.1"/>
    </source>
</evidence>
<evidence type="ECO:0000256" key="1">
    <source>
        <dbReference type="SAM" id="MobiDB-lite"/>
    </source>
</evidence>
<feature type="compositionally biased region" description="Acidic residues" evidence="1">
    <location>
        <begin position="1"/>
        <end position="10"/>
    </location>
</feature>
<keyword evidence="3" id="KW-1185">Reference proteome</keyword>
<protein>
    <submittedName>
        <fullName evidence="2">Uncharacterized protein</fullName>
    </submittedName>
</protein>
<dbReference type="AlphaFoldDB" id="A0A074TAL9"/>
<dbReference type="eggNOG" id="ENOG50349WF">
    <property type="taxonomic scope" value="Bacteria"/>
</dbReference>
<feature type="compositionally biased region" description="Basic and acidic residues" evidence="1">
    <location>
        <begin position="99"/>
        <end position="117"/>
    </location>
</feature>
<feature type="compositionally biased region" description="Acidic residues" evidence="1">
    <location>
        <begin position="29"/>
        <end position="86"/>
    </location>
</feature>
<sequence>MGNEFDDLLTDEERAALEEDEGAGASDGDQGDIESENVAQDADDLADADADADTGDDDPDADAGDAAPNEEDGQQGDDNAADDGADADTTKDAPPPEAIDTRALEQQLEEIKSKRGEAMQAYRDGDLTDEELDQRLEEIDGERDDVTGQMAIAKDRAAQIDQQWGNAVQGYFEANPGLKEDAKVLEAYDRMVGFVTSQPTYANLSFEKQLAAAHRLLDAQSDVLGIKVPAQAGGKKPTPRPKPETAEDKKRKKDMATPPKTLSRVPQSDMTGAGEGEYAALQRLIDSGEDPERVEAELAKMTDEERDRFSSMQT</sequence>
<organism evidence="2 3">
    <name type="scientific">Thioclava dalianensis</name>
    <dbReference type="NCBI Taxonomy" id="1185766"/>
    <lineage>
        <taxon>Bacteria</taxon>
        <taxon>Pseudomonadati</taxon>
        <taxon>Pseudomonadota</taxon>
        <taxon>Alphaproteobacteria</taxon>
        <taxon>Rhodobacterales</taxon>
        <taxon>Paracoccaceae</taxon>
        <taxon>Thioclava</taxon>
    </lineage>
</organism>
<feature type="region of interest" description="Disordered" evidence="1">
    <location>
        <begin position="1"/>
        <end position="130"/>
    </location>
</feature>
<proteinExistence type="predicted"/>
<evidence type="ECO:0000313" key="3">
    <source>
        <dbReference type="Proteomes" id="UP000027725"/>
    </source>
</evidence>
<gene>
    <name evidence="2" type="ORF">DL1_08505</name>
</gene>
<dbReference type="STRING" id="1185766.SAMN05216224_10686"/>